<accession>A0A6L2PRA1</accession>
<comment type="caution">
    <text evidence="2">The sequence shown here is derived from an EMBL/GenBank/DDBJ whole genome shotgun (WGS) entry which is preliminary data.</text>
</comment>
<dbReference type="InterPro" id="IPR008485">
    <property type="entry name" value="JAMP"/>
</dbReference>
<evidence type="ECO:0000313" key="3">
    <source>
        <dbReference type="Proteomes" id="UP000502823"/>
    </source>
</evidence>
<gene>
    <name evidence="2" type="ORF">Cfor_08581</name>
</gene>
<dbReference type="GO" id="GO:0016020">
    <property type="term" value="C:membrane"/>
    <property type="evidence" value="ECO:0007669"/>
    <property type="project" value="InterPro"/>
</dbReference>
<dbReference type="InParanoid" id="A0A6L2PRA1"/>
<feature type="transmembrane region" description="Helical" evidence="1">
    <location>
        <begin position="34"/>
        <end position="55"/>
    </location>
</feature>
<name>A0A6L2PRA1_COPFO</name>
<dbReference type="AlphaFoldDB" id="A0A6L2PRA1"/>
<evidence type="ECO:0000256" key="1">
    <source>
        <dbReference type="SAM" id="Phobius"/>
    </source>
</evidence>
<protein>
    <submittedName>
        <fullName evidence="2">Uncharacterized protein</fullName>
    </submittedName>
</protein>
<dbReference type="GO" id="GO:0031625">
    <property type="term" value="F:ubiquitin protein ligase binding"/>
    <property type="evidence" value="ECO:0007669"/>
    <property type="project" value="TreeGrafter"/>
</dbReference>
<keyword evidence="1" id="KW-0812">Transmembrane</keyword>
<keyword evidence="1" id="KW-1133">Transmembrane helix</keyword>
<dbReference type="GO" id="GO:0036503">
    <property type="term" value="P:ERAD pathway"/>
    <property type="evidence" value="ECO:0007669"/>
    <property type="project" value="TreeGrafter"/>
</dbReference>
<dbReference type="PANTHER" id="PTHR12740">
    <property type="entry name" value="JNK1/MAPK8-ASSOCIATED MEMBRANE PROTEIN"/>
    <property type="match status" value="1"/>
</dbReference>
<dbReference type="OrthoDB" id="5920264at2759"/>
<proteinExistence type="predicted"/>
<dbReference type="PANTHER" id="PTHR12740:SF4">
    <property type="entry name" value="JNK1_MAPK8-ASSOCIATED MEMBRANE PROTEIN"/>
    <property type="match status" value="1"/>
</dbReference>
<evidence type="ECO:0000313" key="2">
    <source>
        <dbReference type="EMBL" id="GFG33712.1"/>
    </source>
</evidence>
<dbReference type="Pfam" id="PF05571">
    <property type="entry name" value="JAMP"/>
    <property type="match status" value="1"/>
</dbReference>
<organism evidence="2 3">
    <name type="scientific">Coptotermes formosanus</name>
    <name type="common">Formosan subterranean termite</name>
    <dbReference type="NCBI Taxonomy" id="36987"/>
    <lineage>
        <taxon>Eukaryota</taxon>
        <taxon>Metazoa</taxon>
        <taxon>Ecdysozoa</taxon>
        <taxon>Arthropoda</taxon>
        <taxon>Hexapoda</taxon>
        <taxon>Insecta</taxon>
        <taxon>Pterygota</taxon>
        <taxon>Neoptera</taxon>
        <taxon>Polyneoptera</taxon>
        <taxon>Dictyoptera</taxon>
        <taxon>Blattodea</taxon>
        <taxon>Blattoidea</taxon>
        <taxon>Termitoidae</taxon>
        <taxon>Rhinotermitidae</taxon>
        <taxon>Coptotermes</taxon>
    </lineage>
</organism>
<keyword evidence="1" id="KW-0472">Membrane</keyword>
<sequence length="56" mass="6427">MVFIFYALSVVLMLLLRPWLVKHFLPNHGKMSIYAALYFFPTLALIHAVFGGLICE</sequence>
<dbReference type="GO" id="GO:0006986">
    <property type="term" value="P:response to unfolded protein"/>
    <property type="evidence" value="ECO:0007669"/>
    <property type="project" value="InterPro"/>
</dbReference>
<reference evidence="3" key="1">
    <citation type="submission" date="2020-01" db="EMBL/GenBank/DDBJ databases">
        <title>Draft genome sequence of the Termite Coptotermes fromosanus.</title>
        <authorList>
            <person name="Itakura S."/>
            <person name="Yosikawa Y."/>
            <person name="Umezawa K."/>
        </authorList>
    </citation>
    <scope>NUCLEOTIDE SEQUENCE [LARGE SCALE GENOMIC DNA]</scope>
</reference>
<dbReference type="EMBL" id="BLKM01005240">
    <property type="protein sequence ID" value="GFG33712.1"/>
    <property type="molecule type" value="Genomic_DNA"/>
</dbReference>
<dbReference type="Proteomes" id="UP000502823">
    <property type="component" value="Unassembled WGS sequence"/>
</dbReference>
<keyword evidence="3" id="KW-1185">Reference proteome</keyword>